<dbReference type="AlphaFoldDB" id="A0AAF5RW97"/>
<reference evidence="2" key="3">
    <citation type="submission" date="2024-02" db="UniProtKB">
        <authorList>
            <consortium name="WormBaseParasite"/>
        </authorList>
    </citation>
    <scope>IDENTIFICATION</scope>
    <source>
        <strain evidence="2">pt0022</strain>
    </source>
</reference>
<dbReference type="WBParaSite" id="mrna-Wban_07105">
    <property type="protein sequence ID" value="mrna-Wban_07105"/>
    <property type="gene ID" value="Wban_07105"/>
</dbReference>
<reference evidence="1" key="1">
    <citation type="submission" date="2015-03" db="EMBL/GenBank/DDBJ databases">
        <title>Wuchereria bancrofti Genome Sequencing Papua New Guinea Strain.</title>
        <authorList>
            <person name="Small S.T."/>
            <person name="Serre D."/>
            <person name="Zimmerman P.A."/>
        </authorList>
    </citation>
    <scope>NUCLEOTIDE SEQUENCE [LARGE SCALE GENOMIC DNA]</scope>
    <source>
        <strain evidence="1">pt0022</strain>
    </source>
</reference>
<proteinExistence type="predicted"/>
<reference evidence="1" key="2">
    <citation type="journal article" date="2016" name="Mol. Ecol.">
        <title>Population genomics of the filarial nematode parasite Wuchereria bancrofti from mosquitoes.</title>
        <authorList>
            <person name="Small S.T."/>
            <person name="Reimer L.J."/>
            <person name="Tisch D.J."/>
            <person name="King C.L."/>
            <person name="Christensen B.M."/>
            <person name="Siba P.M."/>
            <person name="Kazura J.W."/>
            <person name="Serre D."/>
            <person name="Zimmerman P.A."/>
        </authorList>
    </citation>
    <scope>NUCLEOTIDE SEQUENCE</scope>
    <source>
        <strain evidence="1">pt0022</strain>
    </source>
</reference>
<sequence>MKGINLNMPEVSNKIVVLFDGGAQAACISKKQESTDWNKNLKSEIVPIVTTVIDYFTSKVRVISIN</sequence>
<accession>A0AAF5RW97</accession>
<evidence type="ECO:0000313" key="2">
    <source>
        <dbReference type="WBParaSite" id="mrna-Wban_07105"/>
    </source>
</evidence>
<name>A0AAF5RW97_WUCBA</name>
<evidence type="ECO:0000313" key="1">
    <source>
        <dbReference type="Proteomes" id="UP000093561"/>
    </source>
</evidence>
<protein>
    <submittedName>
        <fullName evidence="2">Uncharacterized protein</fullName>
    </submittedName>
</protein>
<organism evidence="1 2">
    <name type="scientific">Wuchereria bancrofti</name>
    <dbReference type="NCBI Taxonomy" id="6293"/>
    <lineage>
        <taxon>Eukaryota</taxon>
        <taxon>Metazoa</taxon>
        <taxon>Ecdysozoa</taxon>
        <taxon>Nematoda</taxon>
        <taxon>Chromadorea</taxon>
        <taxon>Rhabditida</taxon>
        <taxon>Spirurina</taxon>
        <taxon>Spiruromorpha</taxon>
        <taxon>Filarioidea</taxon>
        <taxon>Onchocercidae</taxon>
        <taxon>Wuchereria</taxon>
    </lineage>
</organism>
<dbReference type="Proteomes" id="UP000093561">
    <property type="component" value="Unassembled WGS sequence"/>
</dbReference>